<dbReference type="eggNOG" id="KOG3575">
    <property type="taxonomic scope" value="Eukaryota"/>
</dbReference>
<dbReference type="EMBL" id="CAEY01001116">
    <property type="status" value="NOT_ANNOTATED_CDS"/>
    <property type="molecule type" value="Genomic_DNA"/>
</dbReference>
<evidence type="ECO:0000313" key="13">
    <source>
        <dbReference type="EnsemblMetazoa" id="tetur03g02550.1"/>
    </source>
</evidence>
<evidence type="ECO:0000259" key="12">
    <source>
        <dbReference type="PROSITE" id="PS51843"/>
    </source>
</evidence>
<evidence type="ECO:0000256" key="5">
    <source>
        <dbReference type="ARBA" id="ARBA00023125"/>
    </source>
</evidence>
<evidence type="ECO:0000256" key="8">
    <source>
        <dbReference type="ARBA" id="ARBA00023242"/>
    </source>
</evidence>
<dbReference type="GO" id="GO:0005634">
    <property type="term" value="C:nucleus"/>
    <property type="evidence" value="ECO:0007669"/>
    <property type="project" value="UniProtKB-SubCell"/>
</dbReference>
<dbReference type="Gene3D" id="3.30.50.10">
    <property type="entry name" value="Erythroid Transcription Factor GATA-1, subunit A"/>
    <property type="match status" value="1"/>
</dbReference>
<evidence type="ECO:0000256" key="3">
    <source>
        <dbReference type="ARBA" id="ARBA00022833"/>
    </source>
</evidence>
<reference evidence="14" key="1">
    <citation type="submission" date="2011-08" db="EMBL/GenBank/DDBJ databases">
        <authorList>
            <person name="Rombauts S."/>
        </authorList>
    </citation>
    <scope>NUCLEOTIDE SEQUENCE</scope>
    <source>
        <strain evidence="14">London</strain>
    </source>
</reference>
<evidence type="ECO:0000313" key="14">
    <source>
        <dbReference type="Proteomes" id="UP000015104"/>
    </source>
</evidence>
<evidence type="ECO:0000256" key="4">
    <source>
        <dbReference type="ARBA" id="ARBA00023015"/>
    </source>
</evidence>
<dbReference type="PANTHER" id="PTHR24083">
    <property type="entry name" value="NUCLEAR HORMONE RECEPTOR"/>
    <property type="match status" value="1"/>
</dbReference>
<dbReference type="PROSITE" id="PS00031">
    <property type="entry name" value="NUCLEAR_REC_DBD_1"/>
    <property type="match status" value="1"/>
</dbReference>
<keyword evidence="1 9" id="KW-0479">Metal-binding</keyword>
<dbReference type="Gene3D" id="1.10.565.10">
    <property type="entry name" value="Retinoid X Receptor"/>
    <property type="match status" value="1"/>
</dbReference>
<keyword evidence="14" id="KW-1185">Reference proteome</keyword>
<keyword evidence="6 9" id="KW-0804">Transcription</keyword>
<evidence type="ECO:0008006" key="15">
    <source>
        <dbReference type="Google" id="ProtNLM"/>
    </source>
</evidence>
<dbReference type="AlphaFoldDB" id="T1JZ36"/>
<evidence type="ECO:0000256" key="2">
    <source>
        <dbReference type="ARBA" id="ARBA00022771"/>
    </source>
</evidence>
<comment type="subcellular location">
    <subcellularLocation>
        <location evidence="9">Nucleus</location>
    </subcellularLocation>
</comment>
<evidence type="ECO:0000256" key="9">
    <source>
        <dbReference type="RuleBase" id="RU004334"/>
    </source>
</evidence>
<sequence>MDIELLKANLTSTSHTNSNINNSNLTLSNSSSHSSVCLICGDRASGRHYGVPSCDGCRGFFKRSVRRDLVYKCKDRGLCVIDVARRNQCQYCRFKKCLQVNMRREVESFKKTVQHERINCNVNGKNDCKPNHRNDWKSNRLQTITATTTTSNTSSVGTSVSTISTPTFSSGSPLIGSSLSSSSSSPISSGHHHLSLLSTISGNSLAYGLGSSTHHQSPNLTNNLSTTCSTFGSTEKSTPLGETLITSSSTHPVNLQSSPSSSPPTSSASIINRSGTIIFPSLTEPTLNLHQPWSQWFLPVSPHPNLSQPCYSPLSPTPITGIIFTTLNWALSIPAFQSLRRSDQQILLDETLIDLILLTGLQYRGSSSTELTALLTQHNHFNLTDSWRIKDVADYIESINLDHIEYTCLKALLLFRPELTGLTDINQIASIQDQAQLLLYQHTTSSSSTSIHNNGHHNHSHSLVTSCPLRFGRLLLLLSAIKRMNKHHFTSIQSTLFNPLIQ</sequence>
<evidence type="ECO:0000256" key="7">
    <source>
        <dbReference type="ARBA" id="ARBA00023170"/>
    </source>
</evidence>
<proteinExistence type="inferred from homology"/>
<dbReference type="PROSITE" id="PS51843">
    <property type="entry name" value="NR_LBD"/>
    <property type="match status" value="1"/>
</dbReference>
<keyword evidence="7 9" id="KW-0675">Receptor</keyword>
<feature type="compositionally biased region" description="Polar residues" evidence="10">
    <location>
        <begin position="244"/>
        <end position="256"/>
    </location>
</feature>
<keyword evidence="8 9" id="KW-0539">Nucleus</keyword>
<name>T1JZ36_TETUR</name>
<dbReference type="InterPro" id="IPR013088">
    <property type="entry name" value="Znf_NHR/GATA"/>
</dbReference>
<keyword evidence="5 9" id="KW-0238">DNA-binding</keyword>
<dbReference type="InterPro" id="IPR035500">
    <property type="entry name" value="NHR-like_dom_sf"/>
</dbReference>
<dbReference type="SUPFAM" id="SSF48508">
    <property type="entry name" value="Nuclear receptor ligand-binding domain"/>
    <property type="match status" value="1"/>
</dbReference>
<evidence type="ECO:0000259" key="11">
    <source>
        <dbReference type="PROSITE" id="PS51030"/>
    </source>
</evidence>
<dbReference type="STRING" id="32264.T1JZ36"/>
<protein>
    <recommendedName>
        <fullName evidence="15">Nuclear receptor domain-containing protein</fullName>
    </recommendedName>
</protein>
<dbReference type="PROSITE" id="PS51030">
    <property type="entry name" value="NUCLEAR_REC_DBD_2"/>
    <property type="match status" value="1"/>
</dbReference>
<dbReference type="GO" id="GO:0043565">
    <property type="term" value="F:sequence-specific DNA binding"/>
    <property type="evidence" value="ECO:0007669"/>
    <property type="project" value="InterPro"/>
</dbReference>
<keyword evidence="2 9" id="KW-0863">Zinc-finger</keyword>
<feature type="domain" description="Nuclear receptor" evidence="11">
    <location>
        <begin position="34"/>
        <end position="109"/>
    </location>
</feature>
<dbReference type="Pfam" id="PF00104">
    <property type="entry name" value="Hormone_recep"/>
    <property type="match status" value="1"/>
</dbReference>
<evidence type="ECO:0000256" key="6">
    <source>
        <dbReference type="ARBA" id="ARBA00023163"/>
    </source>
</evidence>
<dbReference type="SUPFAM" id="SSF57716">
    <property type="entry name" value="Glucocorticoid receptor-like (DNA-binding domain)"/>
    <property type="match status" value="1"/>
</dbReference>
<dbReference type="PRINTS" id="PR00047">
    <property type="entry name" value="STROIDFINGER"/>
</dbReference>
<keyword evidence="4 9" id="KW-0805">Transcription regulation</keyword>
<evidence type="ECO:0000256" key="1">
    <source>
        <dbReference type="ARBA" id="ARBA00022723"/>
    </source>
</evidence>
<dbReference type="InterPro" id="IPR000536">
    <property type="entry name" value="Nucl_hrmn_rcpt_lig-bd"/>
</dbReference>
<dbReference type="SMART" id="SM00430">
    <property type="entry name" value="HOLI"/>
    <property type="match status" value="1"/>
</dbReference>
<keyword evidence="3 9" id="KW-0862">Zinc</keyword>
<dbReference type="GO" id="GO:0003700">
    <property type="term" value="F:DNA-binding transcription factor activity"/>
    <property type="evidence" value="ECO:0007669"/>
    <property type="project" value="InterPro"/>
</dbReference>
<feature type="compositionally biased region" description="Low complexity" evidence="10">
    <location>
        <begin position="257"/>
        <end position="268"/>
    </location>
</feature>
<dbReference type="InterPro" id="IPR001723">
    <property type="entry name" value="Nuclear_hrmn_rcpt"/>
</dbReference>
<evidence type="ECO:0000256" key="10">
    <source>
        <dbReference type="SAM" id="MobiDB-lite"/>
    </source>
</evidence>
<feature type="domain" description="NR LBD" evidence="12">
    <location>
        <begin position="278"/>
        <end position="502"/>
    </location>
</feature>
<dbReference type="SMART" id="SM00399">
    <property type="entry name" value="ZnF_C4"/>
    <property type="match status" value="1"/>
</dbReference>
<dbReference type="EnsemblMetazoa" id="tetur03g02550.1">
    <property type="protein sequence ID" value="tetur03g02550.1"/>
    <property type="gene ID" value="tetur03g02550"/>
</dbReference>
<dbReference type="HOGENOM" id="CLU_007368_20_3_1"/>
<dbReference type="InterPro" id="IPR001628">
    <property type="entry name" value="Znf_hrmn_rcpt"/>
</dbReference>
<reference evidence="13" key="2">
    <citation type="submission" date="2015-06" db="UniProtKB">
        <authorList>
            <consortium name="EnsemblMetazoa"/>
        </authorList>
    </citation>
    <scope>IDENTIFICATION</scope>
</reference>
<feature type="region of interest" description="Disordered" evidence="10">
    <location>
        <begin position="231"/>
        <end position="268"/>
    </location>
</feature>
<dbReference type="PRINTS" id="PR00398">
    <property type="entry name" value="STRDHORMONER"/>
</dbReference>
<organism evidence="13 14">
    <name type="scientific">Tetranychus urticae</name>
    <name type="common">Two-spotted spider mite</name>
    <dbReference type="NCBI Taxonomy" id="32264"/>
    <lineage>
        <taxon>Eukaryota</taxon>
        <taxon>Metazoa</taxon>
        <taxon>Ecdysozoa</taxon>
        <taxon>Arthropoda</taxon>
        <taxon>Chelicerata</taxon>
        <taxon>Arachnida</taxon>
        <taxon>Acari</taxon>
        <taxon>Acariformes</taxon>
        <taxon>Trombidiformes</taxon>
        <taxon>Prostigmata</taxon>
        <taxon>Eleutherengona</taxon>
        <taxon>Raphignathae</taxon>
        <taxon>Tetranychoidea</taxon>
        <taxon>Tetranychidae</taxon>
        <taxon>Tetranychus</taxon>
    </lineage>
</organism>
<dbReference type="GO" id="GO:0008270">
    <property type="term" value="F:zinc ion binding"/>
    <property type="evidence" value="ECO:0007669"/>
    <property type="project" value="UniProtKB-KW"/>
</dbReference>
<dbReference type="CDD" id="cd07164">
    <property type="entry name" value="NR_DBD_PNR_like_1"/>
    <property type="match status" value="1"/>
</dbReference>
<dbReference type="InterPro" id="IPR050274">
    <property type="entry name" value="Nuclear_hormone_rcpt_NR2"/>
</dbReference>
<accession>T1JZ36</accession>
<dbReference type="Proteomes" id="UP000015104">
    <property type="component" value="Unassembled WGS sequence"/>
</dbReference>
<dbReference type="Pfam" id="PF00105">
    <property type="entry name" value="zf-C4"/>
    <property type="match status" value="1"/>
</dbReference>
<comment type="similarity">
    <text evidence="9">Belongs to the nuclear hormone receptor family.</text>
</comment>